<organism evidence="1">
    <name type="scientific">uncultured Caudovirales phage</name>
    <dbReference type="NCBI Taxonomy" id="2100421"/>
    <lineage>
        <taxon>Viruses</taxon>
        <taxon>Duplodnaviria</taxon>
        <taxon>Heunggongvirae</taxon>
        <taxon>Uroviricota</taxon>
        <taxon>Caudoviricetes</taxon>
        <taxon>Peduoviridae</taxon>
        <taxon>Maltschvirus</taxon>
        <taxon>Maltschvirus maltsch</taxon>
    </lineage>
</organism>
<accession>A0A6J5LX88</accession>
<gene>
    <name evidence="1" type="ORF">UFOVP325_93</name>
    <name evidence="2" type="ORF">UFOVP430_88</name>
</gene>
<evidence type="ECO:0000313" key="2">
    <source>
        <dbReference type="EMBL" id="CAB4148057.1"/>
    </source>
</evidence>
<proteinExistence type="predicted"/>
<dbReference type="EMBL" id="LR796481">
    <property type="protein sequence ID" value="CAB4148057.1"/>
    <property type="molecule type" value="Genomic_DNA"/>
</dbReference>
<protein>
    <submittedName>
        <fullName evidence="1">Uncharacterized protein</fullName>
    </submittedName>
</protein>
<dbReference type="EMBL" id="LR796338">
    <property type="protein sequence ID" value="CAB4137783.1"/>
    <property type="molecule type" value="Genomic_DNA"/>
</dbReference>
<sequence length="53" mass="6163">MNKLTAEWLQARSELVAILVREGVIESRNGTAGFWKADEWVSIYDLMEENHVR</sequence>
<evidence type="ECO:0000313" key="1">
    <source>
        <dbReference type="EMBL" id="CAB4137783.1"/>
    </source>
</evidence>
<reference evidence="1" key="1">
    <citation type="submission" date="2020-04" db="EMBL/GenBank/DDBJ databases">
        <authorList>
            <person name="Chiriac C."/>
            <person name="Salcher M."/>
            <person name="Ghai R."/>
            <person name="Kavagutti S V."/>
        </authorList>
    </citation>
    <scope>NUCLEOTIDE SEQUENCE</scope>
</reference>
<name>A0A6J5LX88_9CAUD</name>